<dbReference type="RefSeq" id="WP_046467328.1">
    <property type="nucleotide sequence ID" value="NZ_JAUOQO010000004.1"/>
</dbReference>
<dbReference type="InterPro" id="IPR018060">
    <property type="entry name" value="HTH_AraC"/>
</dbReference>
<keyword evidence="2" id="KW-0238">DNA-binding</keyword>
<gene>
    <name evidence="5" type="ORF">Q4528_05825</name>
</gene>
<dbReference type="PANTHER" id="PTHR43280">
    <property type="entry name" value="ARAC-FAMILY TRANSCRIPTIONAL REGULATOR"/>
    <property type="match status" value="1"/>
</dbReference>
<sequence>MLNQQIFDVLKVHAFELLMVDINHYDLSDIKNISNHLKSPFTNTKSKKYKLELKKLLENMKSDCIYHYVNQFDVNFLLFKYRKYNRVVILGPFLHQRPNEKRCHEMLQQVQIKYSKLSILKQYLLQIPVCQYSQALKMGRLTVRYLKNRNVNYKVEELDFSFHRNPESHSHDKEQYEYTFNQIKTAYDIENKMLTAIQNGNIDEALNLYSVMKVSVSGIRRVKDDLLNQKYKAYLLNTLCRKSIEKAEVNLLIINELSAYYAAKIDDAMDVETLEMVSKQMISDYARTALNVTSLNYSSNINTVIQHIKINLDHPIHLEELADLVGLAPSYLSRLFKKETGQSMSQYIMKLRVEKGRDLLINTPMTIEEIANYVGFKQQGYFSKCFKEQYQLAPLEYKKSYNGENDEKVT</sequence>
<evidence type="ECO:0000256" key="3">
    <source>
        <dbReference type="ARBA" id="ARBA00023163"/>
    </source>
</evidence>
<dbReference type="Gene3D" id="1.10.10.60">
    <property type="entry name" value="Homeodomain-like"/>
    <property type="match status" value="2"/>
</dbReference>
<feature type="domain" description="HTH araC/xylS-type" evidence="4">
    <location>
        <begin position="302"/>
        <end position="400"/>
    </location>
</feature>
<comment type="caution">
    <text evidence="5">The sequence shown here is derived from an EMBL/GenBank/DDBJ whole genome shotgun (WGS) entry which is preliminary data.</text>
</comment>
<organism evidence="5 6">
    <name type="scientific">Staphylococcus pasteuri_A</name>
    <dbReference type="NCBI Taxonomy" id="3062664"/>
    <lineage>
        <taxon>Bacteria</taxon>
        <taxon>Bacillati</taxon>
        <taxon>Bacillota</taxon>
        <taxon>Bacilli</taxon>
        <taxon>Bacillales</taxon>
        <taxon>Staphylococcaceae</taxon>
        <taxon>Staphylococcus</taxon>
    </lineage>
</organism>
<evidence type="ECO:0000259" key="4">
    <source>
        <dbReference type="PROSITE" id="PS01124"/>
    </source>
</evidence>
<evidence type="ECO:0000313" key="5">
    <source>
        <dbReference type="EMBL" id="MDO6573673.1"/>
    </source>
</evidence>
<accession>A0AAW7YR06</accession>
<name>A0AAW7YR06_9STAP</name>
<dbReference type="AlphaFoldDB" id="A0AAW7YR06"/>
<dbReference type="InterPro" id="IPR009057">
    <property type="entry name" value="Homeodomain-like_sf"/>
</dbReference>
<dbReference type="EMBL" id="JAUOQO010000004">
    <property type="protein sequence ID" value="MDO6573673.1"/>
    <property type="molecule type" value="Genomic_DNA"/>
</dbReference>
<proteinExistence type="predicted"/>
<keyword evidence="6" id="KW-1185">Reference proteome</keyword>
<evidence type="ECO:0000313" key="6">
    <source>
        <dbReference type="Proteomes" id="UP001170310"/>
    </source>
</evidence>
<protein>
    <submittedName>
        <fullName evidence="5">Helix-turn-helix transcriptional regulator</fullName>
    </submittedName>
</protein>
<keyword evidence="3" id="KW-0804">Transcription</keyword>
<dbReference type="SMART" id="SM00342">
    <property type="entry name" value="HTH_ARAC"/>
    <property type="match status" value="1"/>
</dbReference>
<dbReference type="PROSITE" id="PS00041">
    <property type="entry name" value="HTH_ARAC_FAMILY_1"/>
    <property type="match status" value="1"/>
</dbReference>
<dbReference type="GO" id="GO:0003700">
    <property type="term" value="F:DNA-binding transcription factor activity"/>
    <property type="evidence" value="ECO:0007669"/>
    <property type="project" value="InterPro"/>
</dbReference>
<dbReference type="InterPro" id="IPR018062">
    <property type="entry name" value="HTH_AraC-typ_CS"/>
</dbReference>
<evidence type="ECO:0000256" key="2">
    <source>
        <dbReference type="ARBA" id="ARBA00023125"/>
    </source>
</evidence>
<keyword evidence="1" id="KW-0805">Transcription regulation</keyword>
<dbReference type="GO" id="GO:0043565">
    <property type="term" value="F:sequence-specific DNA binding"/>
    <property type="evidence" value="ECO:0007669"/>
    <property type="project" value="InterPro"/>
</dbReference>
<dbReference type="SUPFAM" id="SSF46689">
    <property type="entry name" value="Homeodomain-like"/>
    <property type="match status" value="2"/>
</dbReference>
<dbReference type="PANTHER" id="PTHR43280:SF2">
    <property type="entry name" value="HTH-TYPE TRANSCRIPTIONAL REGULATOR EXSA"/>
    <property type="match status" value="1"/>
</dbReference>
<reference evidence="5" key="1">
    <citation type="submission" date="2023-07" db="EMBL/GenBank/DDBJ databases">
        <title>Genome content predicts the carbon catabolic preferences of heterotrophic bacteria.</title>
        <authorList>
            <person name="Gralka M."/>
        </authorList>
    </citation>
    <scope>NUCLEOTIDE SEQUENCE</scope>
    <source>
        <strain evidence="5">E2R20</strain>
    </source>
</reference>
<dbReference type="PROSITE" id="PS01124">
    <property type="entry name" value="HTH_ARAC_FAMILY_2"/>
    <property type="match status" value="1"/>
</dbReference>
<dbReference type="Pfam" id="PF12833">
    <property type="entry name" value="HTH_18"/>
    <property type="match status" value="1"/>
</dbReference>
<dbReference type="Proteomes" id="UP001170310">
    <property type="component" value="Unassembled WGS sequence"/>
</dbReference>
<evidence type="ECO:0000256" key="1">
    <source>
        <dbReference type="ARBA" id="ARBA00023015"/>
    </source>
</evidence>
<dbReference type="GeneID" id="72471463"/>